<dbReference type="GO" id="GO:0097526">
    <property type="term" value="C:spliceosomal tri-snRNP complex"/>
    <property type="evidence" value="ECO:0007669"/>
    <property type="project" value="TreeGrafter"/>
</dbReference>
<dbReference type="CDD" id="cd01729">
    <property type="entry name" value="LSm7"/>
    <property type="match status" value="1"/>
</dbReference>
<dbReference type="Proteomes" id="UP000011083">
    <property type="component" value="Unassembled WGS sequence"/>
</dbReference>
<dbReference type="GO" id="GO:0000398">
    <property type="term" value="P:mRNA splicing, via spliceosome"/>
    <property type="evidence" value="ECO:0007669"/>
    <property type="project" value="InterPro"/>
</dbReference>
<dbReference type="InterPro" id="IPR044641">
    <property type="entry name" value="Lsm7/SmG-like"/>
</dbReference>
<evidence type="ECO:0000256" key="2">
    <source>
        <dbReference type="ARBA" id="ARBA00006850"/>
    </source>
</evidence>
<dbReference type="AlphaFoldDB" id="L8HLK2"/>
<gene>
    <name evidence="10" type="ORF">ACA1_290670</name>
</gene>
<dbReference type="InterPro" id="IPR017132">
    <property type="entry name" value="Lsm7"/>
</dbReference>
<dbReference type="InterPro" id="IPR001163">
    <property type="entry name" value="Sm_dom_euk/arc"/>
</dbReference>
<dbReference type="Pfam" id="PF01423">
    <property type="entry name" value="LSM"/>
    <property type="match status" value="1"/>
</dbReference>
<evidence type="ECO:0000259" key="9">
    <source>
        <dbReference type="PROSITE" id="PS52002"/>
    </source>
</evidence>
<dbReference type="EMBL" id="KB007805">
    <property type="protein sequence ID" value="ELR25291.1"/>
    <property type="molecule type" value="Genomic_DNA"/>
</dbReference>
<dbReference type="SMART" id="SM00651">
    <property type="entry name" value="Sm"/>
    <property type="match status" value="1"/>
</dbReference>
<dbReference type="GO" id="GO:0000956">
    <property type="term" value="P:nuclear-transcribed mRNA catabolic process"/>
    <property type="evidence" value="ECO:0007669"/>
    <property type="project" value="InterPro"/>
</dbReference>
<sequence>GKTVLDLDRYLGQRVTVKFSGGREVTGLLKGYDTLVNLVLDETKEFLRDPTDPYKPSVRTRGLGLTVCKGSSVMLICPVDGTEEIPNPFLKSEEQI</sequence>
<dbReference type="GO" id="GO:0005688">
    <property type="term" value="C:U6 snRNP"/>
    <property type="evidence" value="ECO:0007669"/>
    <property type="project" value="TreeGrafter"/>
</dbReference>
<dbReference type="PANTHER" id="PTHR10553">
    <property type="entry name" value="SMALL NUCLEAR RIBONUCLEOPROTEIN"/>
    <property type="match status" value="1"/>
</dbReference>
<accession>L8HLK2</accession>
<dbReference type="GO" id="GO:0005689">
    <property type="term" value="C:U12-type spliceosomal complex"/>
    <property type="evidence" value="ECO:0007669"/>
    <property type="project" value="TreeGrafter"/>
</dbReference>
<keyword evidence="6" id="KW-0508">mRNA splicing</keyword>
<evidence type="ECO:0000256" key="4">
    <source>
        <dbReference type="ARBA" id="ARBA00022728"/>
    </source>
</evidence>
<evidence type="ECO:0000256" key="3">
    <source>
        <dbReference type="ARBA" id="ARBA00022664"/>
    </source>
</evidence>
<feature type="domain" description="Sm" evidence="9">
    <location>
        <begin position="2"/>
        <end position="82"/>
    </location>
</feature>
<reference evidence="10 11" key="1">
    <citation type="journal article" date="2013" name="Genome Biol.">
        <title>Genome of Acanthamoeba castellanii highlights extensive lateral gene transfer and early evolution of tyrosine kinase signaling.</title>
        <authorList>
            <person name="Clarke M."/>
            <person name="Lohan A.J."/>
            <person name="Liu B."/>
            <person name="Lagkouvardos I."/>
            <person name="Roy S."/>
            <person name="Zafar N."/>
            <person name="Bertelli C."/>
            <person name="Schilde C."/>
            <person name="Kianianmomeni A."/>
            <person name="Burglin T.R."/>
            <person name="Frech C."/>
            <person name="Turcotte B."/>
            <person name="Kopec K.O."/>
            <person name="Synnott J.M."/>
            <person name="Choo C."/>
            <person name="Paponov I."/>
            <person name="Finkler A."/>
            <person name="Soon Heng Tan C."/>
            <person name="Hutchins A.P."/>
            <person name="Weinmeier T."/>
            <person name="Rattei T."/>
            <person name="Chu J.S."/>
            <person name="Gimenez G."/>
            <person name="Irimia M."/>
            <person name="Rigden D.J."/>
            <person name="Fitzpatrick D.A."/>
            <person name="Lorenzo-Morales J."/>
            <person name="Bateman A."/>
            <person name="Chiu C.H."/>
            <person name="Tang P."/>
            <person name="Hegemann P."/>
            <person name="Fromm H."/>
            <person name="Raoult D."/>
            <person name="Greub G."/>
            <person name="Miranda-Saavedra D."/>
            <person name="Chen N."/>
            <person name="Nash P."/>
            <person name="Ginger M.L."/>
            <person name="Horn M."/>
            <person name="Schaap P."/>
            <person name="Caler L."/>
            <person name="Loftus B."/>
        </authorList>
    </citation>
    <scope>NUCLEOTIDE SEQUENCE [LARGE SCALE GENOMIC DNA]</scope>
    <source>
        <strain evidence="10 11">Neff</strain>
    </source>
</reference>
<dbReference type="RefSeq" id="XP_004368046.1">
    <property type="nucleotide sequence ID" value="XM_004367989.1"/>
</dbReference>
<dbReference type="PROSITE" id="PS52002">
    <property type="entry name" value="SM"/>
    <property type="match status" value="1"/>
</dbReference>
<organism evidence="10 11">
    <name type="scientific">Acanthamoeba castellanii (strain ATCC 30010 / Neff)</name>
    <dbReference type="NCBI Taxonomy" id="1257118"/>
    <lineage>
        <taxon>Eukaryota</taxon>
        <taxon>Amoebozoa</taxon>
        <taxon>Discosea</taxon>
        <taxon>Longamoebia</taxon>
        <taxon>Centramoebida</taxon>
        <taxon>Acanthamoebidae</taxon>
        <taxon>Acanthamoeba</taxon>
    </lineage>
</organism>
<dbReference type="OMA" id="PFVQQEE"/>
<dbReference type="SUPFAM" id="SSF50182">
    <property type="entry name" value="Sm-like ribonucleoproteins"/>
    <property type="match status" value="1"/>
</dbReference>
<keyword evidence="3" id="KW-0507">mRNA processing</keyword>
<dbReference type="PIRSF" id="PIRSF037188">
    <property type="entry name" value="U6_snRNA_Lsm7"/>
    <property type="match status" value="1"/>
</dbReference>
<dbReference type="Gene3D" id="2.30.30.100">
    <property type="match status" value="1"/>
</dbReference>
<evidence type="ECO:0000256" key="5">
    <source>
        <dbReference type="ARBA" id="ARBA00022884"/>
    </source>
</evidence>
<dbReference type="InterPro" id="IPR047575">
    <property type="entry name" value="Sm"/>
</dbReference>
<dbReference type="STRING" id="1257118.L8HLK2"/>
<dbReference type="GeneID" id="14926339"/>
<dbReference type="GO" id="GO:0071004">
    <property type="term" value="C:U2-type prespliceosome"/>
    <property type="evidence" value="ECO:0007669"/>
    <property type="project" value="TreeGrafter"/>
</dbReference>
<dbReference type="InterPro" id="IPR010920">
    <property type="entry name" value="LSM_dom_sf"/>
</dbReference>
<dbReference type="PANTHER" id="PTHR10553:SF5">
    <property type="entry name" value="U6 SNRNA-ASSOCIATED SM-LIKE PROTEIN LSM7"/>
    <property type="match status" value="1"/>
</dbReference>
<dbReference type="GO" id="GO:1990726">
    <property type="term" value="C:Lsm1-7-Pat1 complex"/>
    <property type="evidence" value="ECO:0007669"/>
    <property type="project" value="TreeGrafter"/>
</dbReference>
<keyword evidence="8" id="KW-0687">Ribonucleoprotein</keyword>
<keyword evidence="11" id="KW-1185">Reference proteome</keyword>
<name>L8HLK2_ACACF</name>
<comment type="similarity">
    <text evidence="2">Belongs to the snRNP Sm proteins family.</text>
</comment>
<dbReference type="GO" id="GO:0071013">
    <property type="term" value="C:catalytic step 2 spliceosome"/>
    <property type="evidence" value="ECO:0007669"/>
    <property type="project" value="TreeGrafter"/>
</dbReference>
<dbReference type="VEuPathDB" id="AmoebaDB:ACA1_290670"/>
<evidence type="ECO:0000256" key="6">
    <source>
        <dbReference type="ARBA" id="ARBA00023187"/>
    </source>
</evidence>
<dbReference type="OrthoDB" id="2146at2759"/>
<keyword evidence="7" id="KW-0539">Nucleus</keyword>
<protein>
    <recommendedName>
        <fullName evidence="9">Sm domain-containing protein</fullName>
    </recommendedName>
</protein>
<keyword evidence="4" id="KW-0747">Spliceosome</keyword>
<comment type="subcellular location">
    <subcellularLocation>
        <location evidence="1">Nucleus</location>
    </subcellularLocation>
</comment>
<dbReference type="GO" id="GO:0003723">
    <property type="term" value="F:RNA binding"/>
    <property type="evidence" value="ECO:0007669"/>
    <property type="project" value="UniProtKB-KW"/>
</dbReference>
<evidence type="ECO:0000313" key="11">
    <source>
        <dbReference type="Proteomes" id="UP000011083"/>
    </source>
</evidence>
<keyword evidence="5" id="KW-0694">RNA-binding</keyword>
<feature type="non-terminal residue" evidence="10">
    <location>
        <position position="1"/>
    </location>
</feature>
<evidence type="ECO:0000256" key="8">
    <source>
        <dbReference type="ARBA" id="ARBA00023274"/>
    </source>
</evidence>
<evidence type="ECO:0000256" key="1">
    <source>
        <dbReference type="ARBA" id="ARBA00004123"/>
    </source>
</evidence>
<evidence type="ECO:0000256" key="7">
    <source>
        <dbReference type="ARBA" id="ARBA00023242"/>
    </source>
</evidence>
<proteinExistence type="inferred from homology"/>
<evidence type="ECO:0000313" key="10">
    <source>
        <dbReference type="EMBL" id="ELR25291.1"/>
    </source>
</evidence>
<dbReference type="KEGG" id="acan:ACA1_290670"/>